<sequence>MLTRSLHVTDKIERYLTVSYEDRTFGDTIILGDVWRQEAELLRIFYDTIILGDRLFIFISLISDRRAIALLMTR</sequence>
<dbReference type="RefSeq" id="WP_039754710.1">
    <property type="nucleotide sequence ID" value="NZ_JTCM02000011.1"/>
</dbReference>
<organism evidence="1 2">
    <name type="scientific">Hassallia byssoidea VB512170</name>
    <dbReference type="NCBI Taxonomy" id="1304833"/>
    <lineage>
        <taxon>Bacteria</taxon>
        <taxon>Bacillati</taxon>
        <taxon>Cyanobacteriota</taxon>
        <taxon>Cyanophyceae</taxon>
        <taxon>Nostocales</taxon>
        <taxon>Tolypothrichaceae</taxon>
        <taxon>Hassallia</taxon>
    </lineage>
</organism>
<evidence type="ECO:0000313" key="2">
    <source>
        <dbReference type="Proteomes" id="UP000031549"/>
    </source>
</evidence>
<protein>
    <submittedName>
        <fullName evidence="1">Uncharacterized protein</fullName>
    </submittedName>
</protein>
<evidence type="ECO:0000313" key="1">
    <source>
        <dbReference type="EMBL" id="NEU72556.1"/>
    </source>
</evidence>
<proteinExistence type="predicted"/>
<dbReference type="EMBL" id="JTCM02000011">
    <property type="protein sequence ID" value="NEU72556.1"/>
    <property type="molecule type" value="Genomic_DNA"/>
</dbReference>
<reference evidence="1 2" key="1">
    <citation type="journal article" date="2015" name="Genome Announc.">
        <title>Draft Genome Sequence of Cyanobacterium Hassallia byssoidea Strain VB512170, Isolated from Monuments in India.</title>
        <authorList>
            <person name="Singh D."/>
            <person name="Chandrababunaidu M.M."/>
            <person name="Panda A."/>
            <person name="Sen D."/>
            <person name="Bhattacharyya S."/>
            <person name="Adhikary S.P."/>
            <person name="Tripathy S."/>
        </authorList>
    </citation>
    <scope>NUCLEOTIDE SEQUENCE [LARGE SCALE GENOMIC DNA]</scope>
    <source>
        <strain evidence="1 2">VB512170</strain>
    </source>
</reference>
<dbReference type="Proteomes" id="UP000031549">
    <property type="component" value="Unassembled WGS sequence"/>
</dbReference>
<gene>
    <name evidence="1" type="ORF">PI95_008225</name>
</gene>
<accession>A0A846H563</accession>
<comment type="caution">
    <text evidence="1">The sequence shown here is derived from an EMBL/GenBank/DDBJ whole genome shotgun (WGS) entry which is preliminary data.</text>
</comment>
<keyword evidence="2" id="KW-1185">Reference proteome</keyword>
<dbReference type="AlphaFoldDB" id="A0A846H563"/>
<name>A0A846H563_9CYAN</name>